<dbReference type="InterPro" id="IPR002483">
    <property type="entry name" value="PWI_dom"/>
</dbReference>
<keyword evidence="3" id="KW-0862">Zinc</keyword>
<dbReference type="GO" id="GO:0003723">
    <property type="term" value="F:RNA binding"/>
    <property type="evidence" value="ECO:0007669"/>
    <property type="project" value="UniProtKB-KW"/>
</dbReference>
<keyword evidence="8" id="KW-1185">Reference proteome</keyword>
<dbReference type="SUPFAM" id="SSF54928">
    <property type="entry name" value="RNA-binding domain, RBD"/>
    <property type="match status" value="2"/>
</dbReference>
<feature type="region of interest" description="Disordered" evidence="5">
    <location>
        <begin position="355"/>
        <end position="493"/>
    </location>
</feature>
<dbReference type="AlphaFoldDB" id="A0A8W8L865"/>
<dbReference type="Gene3D" id="3.30.70.330">
    <property type="match status" value="2"/>
</dbReference>
<dbReference type="Proteomes" id="UP000005408">
    <property type="component" value="Unassembled WGS sequence"/>
</dbReference>
<evidence type="ECO:0000313" key="8">
    <source>
        <dbReference type="Proteomes" id="UP000005408"/>
    </source>
</evidence>
<dbReference type="Pfam" id="PF01480">
    <property type="entry name" value="PWI"/>
    <property type="match status" value="1"/>
</dbReference>
<protein>
    <recommendedName>
        <fullName evidence="6">C3H1-type domain-containing protein</fullName>
    </recommendedName>
</protein>
<dbReference type="InterPro" id="IPR035979">
    <property type="entry name" value="RBD_domain_sf"/>
</dbReference>
<feature type="compositionally biased region" description="Acidic residues" evidence="5">
    <location>
        <begin position="979"/>
        <end position="998"/>
    </location>
</feature>
<evidence type="ECO:0000256" key="1">
    <source>
        <dbReference type="ARBA" id="ARBA00022884"/>
    </source>
</evidence>
<dbReference type="SMART" id="SM00360">
    <property type="entry name" value="RRM"/>
    <property type="match status" value="2"/>
</dbReference>
<dbReference type="InterPro" id="IPR045137">
    <property type="entry name" value="RBM26/27"/>
</dbReference>
<feature type="compositionally biased region" description="Basic residues" evidence="5">
    <location>
        <begin position="181"/>
        <end position="202"/>
    </location>
</feature>
<keyword evidence="3" id="KW-0863">Zinc-finger</keyword>
<dbReference type="GO" id="GO:0008270">
    <property type="term" value="F:zinc ion binding"/>
    <property type="evidence" value="ECO:0007669"/>
    <property type="project" value="UniProtKB-KW"/>
</dbReference>
<reference evidence="7" key="1">
    <citation type="submission" date="2022-08" db="UniProtKB">
        <authorList>
            <consortium name="EnsemblMetazoa"/>
        </authorList>
    </citation>
    <scope>IDENTIFICATION</scope>
    <source>
        <strain evidence="7">05x7-T-G4-1.051#20</strain>
    </source>
</reference>
<feature type="compositionally biased region" description="Polar residues" evidence="5">
    <location>
        <begin position="241"/>
        <end position="265"/>
    </location>
</feature>
<keyword evidence="4" id="KW-0175">Coiled coil</keyword>
<dbReference type="InterPro" id="IPR000504">
    <property type="entry name" value="RRM_dom"/>
</dbReference>
<feature type="compositionally biased region" description="Basic and acidic residues" evidence="5">
    <location>
        <begin position="431"/>
        <end position="449"/>
    </location>
</feature>
<feature type="region of interest" description="Disordered" evidence="5">
    <location>
        <begin position="279"/>
        <end position="300"/>
    </location>
</feature>
<dbReference type="Pfam" id="PF00642">
    <property type="entry name" value="zf-CCCH"/>
    <property type="match status" value="1"/>
</dbReference>
<evidence type="ECO:0000256" key="4">
    <source>
        <dbReference type="SAM" id="Coils"/>
    </source>
</evidence>
<feature type="region of interest" description="Disordered" evidence="5">
    <location>
        <begin position="99"/>
        <end position="265"/>
    </location>
</feature>
<accession>A0A8W8L865</accession>
<feature type="compositionally biased region" description="Pro residues" evidence="5">
    <location>
        <begin position="416"/>
        <end position="425"/>
    </location>
</feature>
<organism evidence="7 8">
    <name type="scientific">Magallana gigas</name>
    <name type="common">Pacific oyster</name>
    <name type="synonym">Crassostrea gigas</name>
    <dbReference type="NCBI Taxonomy" id="29159"/>
    <lineage>
        <taxon>Eukaryota</taxon>
        <taxon>Metazoa</taxon>
        <taxon>Spiralia</taxon>
        <taxon>Lophotrochozoa</taxon>
        <taxon>Mollusca</taxon>
        <taxon>Bivalvia</taxon>
        <taxon>Autobranchia</taxon>
        <taxon>Pteriomorphia</taxon>
        <taxon>Ostreida</taxon>
        <taxon>Ostreoidea</taxon>
        <taxon>Ostreidae</taxon>
        <taxon>Magallana</taxon>
    </lineage>
</organism>
<feature type="coiled-coil region" evidence="4">
    <location>
        <begin position="698"/>
        <end position="736"/>
    </location>
</feature>
<feature type="compositionally biased region" description="Pro residues" evidence="5">
    <location>
        <begin position="362"/>
        <end position="376"/>
    </location>
</feature>
<feature type="zinc finger region" description="C3H1-type" evidence="3">
    <location>
        <begin position="296"/>
        <end position="324"/>
    </location>
</feature>
<comment type="function">
    <text evidence="2">May be involved in the turnover of nuclear polyadenylated (pA+) RNA.</text>
</comment>
<feature type="compositionally biased region" description="Pro residues" evidence="5">
    <location>
        <begin position="395"/>
        <end position="407"/>
    </location>
</feature>
<feature type="compositionally biased region" description="Basic and acidic residues" evidence="5">
    <location>
        <begin position="608"/>
        <end position="630"/>
    </location>
</feature>
<dbReference type="PROSITE" id="PS50103">
    <property type="entry name" value="ZF_C3H1"/>
    <property type="match status" value="1"/>
</dbReference>
<evidence type="ECO:0000259" key="6">
    <source>
        <dbReference type="PROSITE" id="PS50103"/>
    </source>
</evidence>
<feature type="compositionally biased region" description="Basic and acidic residues" evidence="5">
    <location>
        <begin position="155"/>
        <end position="180"/>
    </location>
</feature>
<dbReference type="InterPro" id="IPR012677">
    <property type="entry name" value="Nucleotide-bd_a/b_plait_sf"/>
</dbReference>
<sequence length="1004" mass="113329">MLIENVEALKTWLTKTLSPISDADPASLAKYVVALVKKDKVDKDLKEVCIDQLEVFLQTKTKDFVDQLFEALNSKEYLKHASDSSTKSAPVQEVKSDTVLAVKSDRRKDSSDSKKPRVNIHSASEKGREVKKEDRRHGSRSPSPRDRRHGSRSPSPRDRRRDYDDRRRRHDDRRTSVERRTFRRRSRSFSPRSPRRARGRSRSPRDRGRSRSYSRSRSRSRPRSWSKSRSRSRSRERKVYNRQQPDSRGSTPTLDNGKYDSTSAIPTVGSAMYSIPRGEGVYSSESHPQGLPALPAPSRQRCKDYDEKGFCMRGDLCPFDHGLDPVIVEDVSIPPPPYVPGPPVIPANGAPRMPGPGLGFVPRPPPPALGPLPLPPRPDHFEPYNPEAPGMTGPPRQPFWHGPPPSQPQGTQPGGNFPPFPPPQNPTVQVRNREHLINVTVKDDKDERSIVPPGTESSEPRPENTLSNSNTEGKPERTVIPPKRSYNSGPGQGHRGYINPYHQNNYRPSAPKKPFDFSRVGGYRPPDTDNLSLEVRKIPKEFNNIMAINQHFSKFGNLTNIQVNFENDPEAALVTFGTNQEALACYRSTEPLFNNRFVKVFWHKNKDKNREKSEGGDDQQHDQRSVKERLGPPIIPHPSKLSLNNMKPKTVEQPVPAEKTVIYTSSVGNITKTVYNPEAIKAKAAITSPTAVGSASFVSKIEAIKRQEEKKKEMMKKKAELQKQKHELLLKQVEQQKMLISKLEKTKSPEEKTKIMKTIDVLAKSVEKIKSELMPPSKPTPQGVAKSVTTPEEARKEILDTELELFNKEHSGEDTTALKLKLSELTKQAAAMGLLGRGRGRGRAAPRPREANTWVAAGLRGRGKPTHAHNPGSRKLDKRPKQLEVTGFDWEEREQLNQHFSKFCSVEKIDFEDEDKSAVVSFKSRDNAEKALRHCETYMGKKLIMNWYTGAKVKPGQTDDSNFQDEEAADPEVEGHVEDDLDEEALLAGDDEDEEDEESRSWRR</sequence>
<dbReference type="SMART" id="SM00356">
    <property type="entry name" value="ZnF_C3H1"/>
    <property type="match status" value="1"/>
</dbReference>
<evidence type="ECO:0000313" key="7">
    <source>
        <dbReference type="EnsemblMetazoa" id="G26849.2:cds"/>
    </source>
</evidence>
<keyword evidence="3" id="KW-0479">Metal-binding</keyword>
<evidence type="ECO:0000256" key="5">
    <source>
        <dbReference type="SAM" id="MobiDB-lite"/>
    </source>
</evidence>
<feature type="region of interest" description="Disordered" evidence="5">
    <location>
        <begin position="608"/>
        <end position="652"/>
    </location>
</feature>
<dbReference type="PANTHER" id="PTHR14398">
    <property type="entry name" value="RNA RECOGNITION RRM/RNP DOMAIN"/>
    <property type="match status" value="1"/>
</dbReference>
<evidence type="ECO:0000256" key="3">
    <source>
        <dbReference type="PROSITE-ProRule" id="PRU00723"/>
    </source>
</evidence>
<feature type="region of interest" description="Disordered" evidence="5">
    <location>
        <begin position="953"/>
        <end position="1004"/>
    </location>
</feature>
<dbReference type="PANTHER" id="PTHR14398:SF0">
    <property type="entry name" value="ZINC FINGER PROTEIN SWM"/>
    <property type="match status" value="1"/>
</dbReference>
<dbReference type="InterPro" id="IPR000571">
    <property type="entry name" value="Znf_CCCH"/>
</dbReference>
<dbReference type="GO" id="GO:0005634">
    <property type="term" value="C:nucleus"/>
    <property type="evidence" value="ECO:0007669"/>
    <property type="project" value="TreeGrafter"/>
</dbReference>
<feature type="compositionally biased region" description="Acidic residues" evidence="5">
    <location>
        <begin position="962"/>
        <end position="972"/>
    </location>
</feature>
<proteinExistence type="predicted"/>
<feature type="compositionally biased region" description="Basic and acidic residues" evidence="5">
    <location>
        <begin position="103"/>
        <end position="115"/>
    </location>
</feature>
<dbReference type="EnsemblMetazoa" id="G26849.2">
    <property type="protein sequence ID" value="G26849.2:cds"/>
    <property type="gene ID" value="G26849"/>
</dbReference>
<evidence type="ECO:0000256" key="2">
    <source>
        <dbReference type="ARBA" id="ARBA00043866"/>
    </source>
</evidence>
<dbReference type="Gene3D" id="1.20.1390.10">
    <property type="entry name" value="PWI domain"/>
    <property type="match status" value="1"/>
</dbReference>
<feature type="compositionally biased region" description="Basic residues" evidence="5">
    <location>
        <begin position="210"/>
        <end position="236"/>
    </location>
</feature>
<dbReference type="CDD" id="cd12257">
    <property type="entry name" value="RRM1_RBM26_like"/>
    <property type="match status" value="1"/>
</dbReference>
<feature type="compositionally biased region" description="Basic and acidic residues" evidence="5">
    <location>
        <begin position="123"/>
        <end position="136"/>
    </location>
</feature>
<feature type="domain" description="C3H1-type" evidence="6">
    <location>
        <begin position="296"/>
        <end position="324"/>
    </location>
</feature>
<feature type="region of interest" description="Disordered" evidence="5">
    <location>
        <begin position="773"/>
        <end position="792"/>
    </location>
</feature>
<keyword evidence="1" id="KW-0694">RNA-binding</keyword>
<dbReference type="FunFam" id="3.30.70.330:FF:000208">
    <property type="entry name" value="RNA-binding protein 27 isoform X2"/>
    <property type="match status" value="1"/>
</dbReference>
<name>A0A8W8L865_MAGGI</name>